<gene>
    <name evidence="1" type="ORF">EFY87_07795</name>
</gene>
<dbReference type="OrthoDB" id="3393024at2"/>
<reference evidence="1 2" key="1">
    <citation type="submission" date="2018-11" db="EMBL/GenBank/DDBJ databases">
        <title>Draft genome of Simplicispira Flexivirga sp. BO-16.</title>
        <authorList>
            <person name="Im W.T."/>
        </authorList>
    </citation>
    <scope>NUCLEOTIDE SEQUENCE [LARGE SCALE GENOMIC DNA]</scope>
    <source>
        <strain evidence="1 2">BO-16</strain>
    </source>
</reference>
<organism evidence="1 2">
    <name type="scientific">Flexivirga caeni</name>
    <dbReference type="NCBI Taxonomy" id="2294115"/>
    <lineage>
        <taxon>Bacteria</taxon>
        <taxon>Bacillati</taxon>
        <taxon>Actinomycetota</taxon>
        <taxon>Actinomycetes</taxon>
        <taxon>Micrococcales</taxon>
        <taxon>Dermacoccaceae</taxon>
        <taxon>Flexivirga</taxon>
    </lineage>
</organism>
<keyword evidence="2" id="KW-1185">Reference proteome</keyword>
<dbReference type="AlphaFoldDB" id="A0A3M9MBZ8"/>
<accession>A0A3M9MBZ8</accession>
<dbReference type="Proteomes" id="UP000271678">
    <property type="component" value="Unassembled WGS sequence"/>
</dbReference>
<comment type="caution">
    <text evidence="1">The sequence shown here is derived from an EMBL/GenBank/DDBJ whole genome shotgun (WGS) entry which is preliminary data.</text>
</comment>
<protein>
    <submittedName>
        <fullName evidence="1">Uncharacterized protein</fullName>
    </submittedName>
</protein>
<proteinExistence type="predicted"/>
<name>A0A3M9MBZ8_9MICO</name>
<dbReference type="EMBL" id="RJJQ01000006">
    <property type="protein sequence ID" value="RNI23044.1"/>
    <property type="molecule type" value="Genomic_DNA"/>
</dbReference>
<evidence type="ECO:0000313" key="2">
    <source>
        <dbReference type="Proteomes" id="UP000271678"/>
    </source>
</evidence>
<sequence>MTDWSVVRCSGGAYYETKWFVWGSFKAIRLGPKRIQRCPVHHKFEMTERVRKDELTSEIQQEASQHRDSGII</sequence>
<dbReference type="RefSeq" id="WP_123270919.1">
    <property type="nucleotide sequence ID" value="NZ_RJJQ01000006.1"/>
</dbReference>
<evidence type="ECO:0000313" key="1">
    <source>
        <dbReference type="EMBL" id="RNI23044.1"/>
    </source>
</evidence>